<dbReference type="OrthoDB" id="9999955at2759"/>
<proteinExistence type="predicted"/>
<evidence type="ECO:0000313" key="3">
    <source>
        <dbReference type="EMBL" id="KRT84332.1"/>
    </source>
</evidence>
<feature type="region of interest" description="Disordered" evidence="1">
    <location>
        <begin position="188"/>
        <end position="224"/>
    </location>
</feature>
<dbReference type="PANTHER" id="PTHR11232">
    <property type="entry name" value="PHOSPHOTYROSINE INTERACTION DOMAIN-CONTAINING FAMILY MEMBER"/>
    <property type="match status" value="1"/>
</dbReference>
<evidence type="ECO:0000259" key="2">
    <source>
        <dbReference type="PROSITE" id="PS01179"/>
    </source>
</evidence>
<feature type="compositionally biased region" description="Acidic residues" evidence="1">
    <location>
        <begin position="193"/>
        <end position="205"/>
    </location>
</feature>
<dbReference type="InterPro" id="IPR051133">
    <property type="entry name" value="Adapter_Engulfment-Domain"/>
</dbReference>
<sequence length="260" mass="29452">MSFLKNIWKANSRHEKLSEELALQNIKDCENELSENGRLSNENDVVTFKLKYLGSTIVEKTTGDNINAEAVKSILKVVKAQRKKIPRINLAISLKGVAATDLQGNDVLKISIYRISNCSTDVSHPQIFSFTSTDATETTECHAFSCTKRKLAETVALTVAHAFTTAYEAWRILPSTKEFQNAMEHQAYPPKIEEEEQPNNEEEKAEEGREETLIELDEDPSPLIKFPRSAARSRLQMQLQRPWVSFDDDMVHKNMNLPVA</sequence>
<gene>
    <name evidence="3" type="ORF">AMK59_1593</name>
</gene>
<evidence type="ECO:0000256" key="1">
    <source>
        <dbReference type="SAM" id="MobiDB-lite"/>
    </source>
</evidence>
<name>A0A0T6BAI5_9SCAR</name>
<dbReference type="CDD" id="cd13159">
    <property type="entry name" value="PTB_LDLRAP-mammal-like"/>
    <property type="match status" value="1"/>
</dbReference>
<dbReference type="SMART" id="SM00462">
    <property type="entry name" value="PTB"/>
    <property type="match status" value="1"/>
</dbReference>
<keyword evidence="4" id="KW-1185">Reference proteome</keyword>
<comment type="caution">
    <text evidence="3">The sequence shown here is derived from an EMBL/GenBank/DDBJ whole genome shotgun (WGS) entry which is preliminary data.</text>
</comment>
<dbReference type="AlphaFoldDB" id="A0A0T6BAI5"/>
<accession>A0A0T6BAI5</accession>
<protein>
    <recommendedName>
        <fullName evidence="2">PID domain-containing protein</fullName>
    </recommendedName>
</protein>
<dbReference type="Pfam" id="PF00640">
    <property type="entry name" value="PID"/>
    <property type="match status" value="1"/>
</dbReference>
<reference evidence="3 4" key="1">
    <citation type="submission" date="2015-09" db="EMBL/GenBank/DDBJ databases">
        <title>Draft genome of the scarab beetle Oryctes borbonicus.</title>
        <authorList>
            <person name="Meyer J.M."/>
            <person name="Markov G.V."/>
            <person name="Baskaran P."/>
            <person name="Herrmann M."/>
            <person name="Sommer R.J."/>
            <person name="Roedelsperger C."/>
        </authorList>
    </citation>
    <scope>NUCLEOTIDE SEQUENCE [LARGE SCALE GENOMIC DNA]</scope>
    <source>
        <strain evidence="3">OB123</strain>
        <tissue evidence="3">Whole animal</tissue>
    </source>
</reference>
<feature type="domain" description="PID" evidence="2">
    <location>
        <begin position="46"/>
        <end position="168"/>
    </location>
</feature>
<dbReference type="EMBL" id="LJIG01002608">
    <property type="protein sequence ID" value="KRT84332.1"/>
    <property type="molecule type" value="Genomic_DNA"/>
</dbReference>
<dbReference type="InterPro" id="IPR006020">
    <property type="entry name" value="PTB/PI_dom"/>
</dbReference>
<dbReference type="PANTHER" id="PTHR11232:SF74">
    <property type="entry name" value="PTB DOMAIN-CONTAINING ADAPTER PROTEIN CED-6-LIKE PROTEIN"/>
    <property type="match status" value="1"/>
</dbReference>
<dbReference type="InterPro" id="IPR011993">
    <property type="entry name" value="PH-like_dom_sf"/>
</dbReference>
<dbReference type="PROSITE" id="PS01179">
    <property type="entry name" value="PID"/>
    <property type="match status" value="1"/>
</dbReference>
<evidence type="ECO:0000313" key="4">
    <source>
        <dbReference type="Proteomes" id="UP000051574"/>
    </source>
</evidence>
<dbReference type="Proteomes" id="UP000051574">
    <property type="component" value="Unassembled WGS sequence"/>
</dbReference>
<dbReference type="SUPFAM" id="SSF50729">
    <property type="entry name" value="PH domain-like"/>
    <property type="match status" value="1"/>
</dbReference>
<dbReference type="Gene3D" id="2.30.29.30">
    <property type="entry name" value="Pleckstrin-homology domain (PH domain)/Phosphotyrosine-binding domain (PTB)"/>
    <property type="match status" value="1"/>
</dbReference>
<organism evidence="3 4">
    <name type="scientific">Oryctes borbonicus</name>
    <dbReference type="NCBI Taxonomy" id="1629725"/>
    <lineage>
        <taxon>Eukaryota</taxon>
        <taxon>Metazoa</taxon>
        <taxon>Ecdysozoa</taxon>
        <taxon>Arthropoda</taxon>
        <taxon>Hexapoda</taxon>
        <taxon>Insecta</taxon>
        <taxon>Pterygota</taxon>
        <taxon>Neoptera</taxon>
        <taxon>Endopterygota</taxon>
        <taxon>Coleoptera</taxon>
        <taxon>Polyphaga</taxon>
        <taxon>Scarabaeiformia</taxon>
        <taxon>Scarabaeidae</taxon>
        <taxon>Dynastinae</taxon>
        <taxon>Oryctes</taxon>
    </lineage>
</organism>